<name>A0A1H9BVR3_9BACI</name>
<dbReference type="RefSeq" id="WP_091772680.1">
    <property type="nucleotide sequence ID" value="NZ_CAESCL010000021.1"/>
</dbReference>
<organism evidence="8 9">
    <name type="scientific">Piscibacillus halophilus</name>
    <dbReference type="NCBI Taxonomy" id="571933"/>
    <lineage>
        <taxon>Bacteria</taxon>
        <taxon>Bacillati</taxon>
        <taxon>Bacillota</taxon>
        <taxon>Bacilli</taxon>
        <taxon>Bacillales</taxon>
        <taxon>Bacillaceae</taxon>
        <taxon>Piscibacillus</taxon>
    </lineage>
</organism>
<dbReference type="PANTHER" id="PTHR41335">
    <property type="entry name" value="MEMBRANE PROTEIN-RELATED"/>
    <property type="match status" value="1"/>
</dbReference>
<feature type="region of interest" description="Disordered" evidence="5">
    <location>
        <begin position="78"/>
        <end position="111"/>
    </location>
</feature>
<feature type="domain" description="Lipopolysaccharide assembly protein A" evidence="7">
    <location>
        <begin position="24"/>
        <end position="84"/>
    </location>
</feature>
<evidence type="ECO:0000256" key="4">
    <source>
        <dbReference type="ARBA" id="ARBA00023136"/>
    </source>
</evidence>
<keyword evidence="3 6" id="KW-1133">Transmembrane helix</keyword>
<dbReference type="STRING" id="571933.SAMN05216362_10494"/>
<sequence length="111" mass="12731">MKQQSWIVLSLVFALLIAVFAVINIETVEVDFLFVKTNAPLILVILLSVLMGALLIVGFSFSKIYQLQKEVRTLKNENNKLKESQQTKTEVKEPKSKQSKQQDQQNKENHE</sequence>
<accession>A0A1H9BVR3</accession>
<evidence type="ECO:0000256" key="6">
    <source>
        <dbReference type="SAM" id="Phobius"/>
    </source>
</evidence>
<dbReference type="Proteomes" id="UP000199427">
    <property type="component" value="Unassembled WGS sequence"/>
</dbReference>
<feature type="transmembrane region" description="Helical" evidence="6">
    <location>
        <begin position="37"/>
        <end position="59"/>
    </location>
</feature>
<keyword evidence="2 6" id="KW-0812">Transmembrane</keyword>
<keyword evidence="4 6" id="KW-0472">Membrane</keyword>
<evidence type="ECO:0000256" key="3">
    <source>
        <dbReference type="ARBA" id="ARBA00022989"/>
    </source>
</evidence>
<dbReference type="OrthoDB" id="2990728at2"/>
<reference evidence="8 9" key="1">
    <citation type="submission" date="2016-10" db="EMBL/GenBank/DDBJ databases">
        <authorList>
            <person name="de Groot N.N."/>
        </authorList>
    </citation>
    <scope>NUCLEOTIDE SEQUENCE [LARGE SCALE GENOMIC DNA]</scope>
    <source>
        <strain evidence="8 9">DSM 21633</strain>
    </source>
</reference>
<evidence type="ECO:0000256" key="5">
    <source>
        <dbReference type="SAM" id="MobiDB-lite"/>
    </source>
</evidence>
<dbReference type="GO" id="GO:0005886">
    <property type="term" value="C:plasma membrane"/>
    <property type="evidence" value="ECO:0007669"/>
    <property type="project" value="InterPro"/>
</dbReference>
<evidence type="ECO:0000313" key="9">
    <source>
        <dbReference type="Proteomes" id="UP000199427"/>
    </source>
</evidence>
<dbReference type="AlphaFoldDB" id="A0A1H9BVR3"/>
<dbReference type="PANTHER" id="PTHR41335:SF1">
    <property type="entry name" value="MEMBRANE PROTEIN"/>
    <property type="match status" value="1"/>
</dbReference>
<keyword evidence="9" id="KW-1185">Reference proteome</keyword>
<gene>
    <name evidence="8" type="ORF">SAMN05216362_10494</name>
</gene>
<feature type="compositionally biased region" description="Basic and acidic residues" evidence="5">
    <location>
        <begin position="78"/>
        <end position="96"/>
    </location>
</feature>
<evidence type="ECO:0000259" key="7">
    <source>
        <dbReference type="Pfam" id="PF06305"/>
    </source>
</evidence>
<protein>
    <submittedName>
        <fullName evidence="8">Uncharacterized integral membrane protein</fullName>
    </submittedName>
</protein>
<evidence type="ECO:0000313" key="8">
    <source>
        <dbReference type="EMBL" id="SEP92653.1"/>
    </source>
</evidence>
<dbReference type="EMBL" id="FOES01000004">
    <property type="protein sequence ID" value="SEP92653.1"/>
    <property type="molecule type" value="Genomic_DNA"/>
</dbReference>
<evidence type="ECO:0000256" key="1">
    <source>
        <dbReference type="ARBA" id="ARBA00022475"/>
    </source>
</evidence>
<proteinExistence type="predicted"/>
<evidence type="ECO:0000256" key="2">
    <source>
        <dbReference type="ARBA" id="ARBA00022692"/>
    </source>
</evidence>
<keyword evidence="1" id="KW-1003">Cell membrane</keyword>
<dbReference type="InterPro" id="IPR010445">
    <property type="entry name" value="LapA_dom"/>
</dbReference>
<dbReference type="Pfam" id="PF06305">
    <property type="entry name" value="LapA_dom"/>
    <property type="match status" value="1"/>
</dbReference>